<keyword evidence="9" id="KW-1185">Reference proteome</keyword>
<protein>
    <submittedName>
        <fullName evidence="8">TolC family protein</fullName>
    </submittedName>
</protein>
<organism evidence="8 9">
    <name type="scientific">Flavobacterium muglaense</name>
    <dbReference type="NCBI Taxonomy" id="2764716"/>
    <lineage>
        <taxon>Bacteria</taxon>
        <taxon>Pseudomonadati</taxon>
        <taxon>Bacteroidota</taxon>
        <taxon>Flavobacteriia</taxon>
        <taxon>Flavobacteriales</taxon>
        <taxon>Flavobacteriaceae</taxon>
        <taxon>Flavobacterium</taxon>
    </lineage>
</organism>
<proteinExistence type="inferred from homology"/>
<evidence type="ECO:0000256" key="3">
    <source>
        <dbReference type="ARBA" id="ARBA00022448"/>
    </source>
</evidence>
<dbReference type="PANTHER" id="PTHR30026:SF20">
    <property type="entry name" value="OUTER MEMBRANE PROTEIN TOLC"/>
    <property type="match status" value="1"/>
</dbReference>
<keyword evidence="7" id="KW-0998">Cell outer membrane</keyword>
<evidence type="ECO:0000313" key="9">
    <source>
        <dbReference type="Proteomes" id="UP000641454"/>
    </source>
</evidence>
<evidence type="ECO:0000256" key="6">
    <source>
        <dbReference type="ARBA" id="ARBA00023136"/>
    </source>
</evidence>
<comment type="subcellular location">
    <subcellularLocation>
        <location evidence="1">Cell outer membrane</location>
    </subcellularLocation>
</comment>
<reference evidence="8 9" key="1">
    <citation type="submission" date="2020-08" db="EMBL/GenBank/DDBJ databases">
        <title>Description of novel Flavobacterium F-392 isolate.</title>
        <authorList>
            <person name="Saticioglu I.B."/>
            <person name="Duman M."/>
            <person name="Altun S."/>
        </authorList>
    </citation>
    <scope>NUCLEOTIDE SEQUENCE [LARGE SCALE GENOMIC DNA]</scope>
    <source>
        <strain evidence="8 9">F-392</strain>
    </source>
</reference>
<evidence type="ECO:0000256" key="1">
    <source>
        <dbReference type="ARBA" id="ARBA00004442"/>
    </source>
</evidence>
<dbReference type="GO" id="GO:1990281">
    <property type="term" value="C:efflux pump complex"/>
    <property type="evidence" value="ECO:0007669"/>
    <property type="project" value="TreeGrafter"/>
</dbReference>
<keyword evidence="3" id="KW-0813">Transport</keyword>
<evidence type="ECO:0000256" key="4">
    <source>
        <dbReference type="ARBA" id="ARBA00022452"/>
    </source>
</evidence>
<keyword evidence="6" id="KW-0472">Membrane</keyword>
<gene>
    <name evidence="8" type="ORF">H8R25_13675</name>
</gene>
<keyword evidence="5" id="KW-0812">Transmembrane</keyword>
<dbReference type="GO" id="GO:0009279">
    <property type="term" value="C:cell outer membrane"/>
    <property type="evidence" value="ECO:0007669"/>
    <property type="project" value="UniProtKB-SubCell"/>
</dbReference>
<dbReference type="InterPro" id="IPR003423">
    <property type="entry name" value="OMP_efflux"/>
</dbReference>
<evidence type="ECO:0000256" key="2">
    <source>
        <dbReference type="ARBA" id="ARBA00007613"/>
    </source>
</evidence>
<evidence type="ECO:0000256" key="7">
    <source>
        <dbReference type="ARBA" id="ARBA00023237"/>
    </source>
</evidence>
<sequence length="440" mass="48935">MKIYIVIGFFFCSLFSFSQEVKAEKLWTLEECIAYAKEKSITVKSVALTLESAQVNYEKSKSMRLPNLMGNLSQNFSNGNTIDPITSSYVSQQINSTSPVLTSSVTLFQGNQLNNQIKQNELLVQQNALYVEEAKNNVALSITESYLQALYSKEAIRIAQNNLTSSEKEVARSKARLDAGTVAMKDYTDAVSQAATNKYTLVSAKNNYAQQLIVLKQLLELSPEDSFDIADLETQNSLVGEIPNKLVVYNQAINNLPEIKAATLSKSISEKGLDITKGAYLPTLSLSGSLGSGYTSVQDANFTDQMNLNFNQRVGLSLSIPIFNRNQTKGQLQLAKINIEKADIESQIVKKALYAKIETSWQNATASVEQLEASKMATDAASESYKLAQKRYELNDLSTTDLIVSQNTFTNAQQNYIQAKYLNILYFQLLQFYQGNEIKL</sequence>
<dbReference type="AlphaFoldDB" id="A0A923N4H2"/>
<dbReference type="PANTHER" id="PTHR30026">
    <property type="entry name" value="OUTER MEMBRANE PROTEIN TOLC"/>
    <property type="match status" value="1"/>
</dbReference>
<accession>A0A923N4H2</accession>
<dbReference type="InterPro" id="IPR051906">
    <property type="entry name" value="TolC-like"/>
</dbReference>
<dbReference type="Pfam" id="PF02321">
    <property type="entry name" value="OEP"/>
    <property type="match status" value="2"/>
</dbReference>
<dbReference type="Gene3D" id="1.20.1600.10">
    <property type="entry name" value="Outer membrane efflux proteins (OEP)"/>
    <property type="match status" value="1"/>
</dbReference>
<comment type="caution">
    <text evidence="8">The sequence shown here is derived from an EMBL/GenBank/DDBJ whole genome shotgun (WGS) entry which is preliminary data.</text>
</comment>
<dbReference type="Proteomes" id="UP000641454">
    <property type="component" value="Unassembled WGS sequence"/>
</dbReference>
<dbReference type="RefSeq" id="WP_187020092.1">
    <property type="nucleotide sequence ID" value="NZ_JACRUK010000040.1"/>
</dbReference>
<evidence type="ECO:0000313" key="8">
    <source>
        <dbReference type="EMBL" id="MBC5845483.1"/>
    </source>
</evidence>
<dbReference type="GO" id="GO:0015288">
    <property type="term" value="F:porin activity"/>
    <property type="evidence" value="ECO:0007669"/>
    <property type="project" value="TreeGrafter"/>
</dbReference>
<comment type="similarity">
    <text evidence="2">Belongs to the outer membrane factor (OMF) (TC 1.B.17) family.</text>
</comment>
<name>A0A923N4H2_9FLAO</name>
<evidence type="ECO:0000256" key="5">
    <source>
        <dbReference type="ARBA" id="ARBA00022692"/>
    </source>
</evidence>
<dbReference type="GO" id="GO:0015562">
    <property type="term" value="F:efflux transmembrane transporter activity"/>
    <property type="evidence" value="ECO:0007669"/>
    <property type="project" value="InterPro"/>
</dbReference>
<keyword evidence="4" id="KW-1134">Transmembrane beta strand</keyword>
<dbReference type="EMBL" id="JACRUL010000039">
    <property type="protein sequence ID" value="MBC5845483.1"/>
    <property type="molecule type" value="Genomic_DNA"/>
</dbReference>
<dbReference type="SUPFAM" id="SSF56954">
    <property type="entry name" value="Outer membrane efflux proteins (OEP)"/>
    <property type="match status" value="1"/>
</dbReference>